<protein>
    <submittedName>
        <fullName evidence="2">Uncharacterized protein</fullName>
    </submittedName>
</protein>
<dbReference type="RefSeq" id="XP_066722470.1">
    <property type="nucleotide sequence ID" value="XM_066851838.1"/>
</dbReference>
<organism evidence="2 3">
    <name type="scientific">Apiospora phragmitis</name>
    <dbReference type="NCBI Taxonomy" id="2905665"/>
    <lineage>
        <taxon>Eukaryota</taxon>
        <taxon>Fungi</taxon>
        <taxon>Dikarya</taxon>
        <taxon>Ascomycota</taxon>
        <taxon>Pezizomycotina</taxon>
        <taxon>Sordariomycetes</taxon>
        <taxon>Xylariomycetidae</taxon>
        <taxon>Amphisphaeriales</taxon>
        <taxon>Apiosporaceae</taxon>
        <taxon>Apiospora</taxon>
    </lineage>
</organism>
<sequence length="161" mass="18454">MFSIIKKGRQQAKEHTTKVAEKTKEEETKKPYKHVPTHAALDAMAGTPSSWRDEERPRILEANRRRSAMGTNLVQTQGYPRDSTSMSYLSYSSTYNYSYSSTPAIRPHSESRLDYYSYQSSLKGKEPEWTPPGGSGRRSPDDPIRESECTIQQRYCSSQQF</sequence>
<feature type="compositionally biased region" description="Polar residues" evidence="1">
    <location>
        <begin position="69"/>
        <end position="78"/>
    </location>
</feature>
<reference evidence="2 3" key="1">
    <citation type="submission" date="2023-01" db="EMBL/GenBank/DDBJ databases">
        <title>Analysis of 21 Apiospora genomes using comparative genomics revels a genus with tremendous synthesis potential of carbohydrate active enzymes and secondary metabolites.</title>
        <authorList>
            <person name="Sorensen T."/>
        </authorList>
    </citation>
    <scope>NUCLEOTIDE SEQUENCE [LARGE SCALE GENOMIC DNA]</scope>
    <source>
        <strain evidence="2 3">CBS 135458</strain>
    </source>
</reference>
<evidence type="ECO:0000256" key="1">
    <source>
        <dbReference type="SAM" id="MobiDB-lite"/>
    </source>
</evidence>
<gene>
    <name evidence="2" type="ORF">PG994_000429</name>
</gene>
<proteinExistence type="predicted"/>
<dbReference type="GeneID" id="92084901"/>
<comment type="caution">
    <text evidence="2">The sequence shown here is derived from an EMBL/GenBank/DDBJ whole genome shotgun (WGS) entry which is preliminary data.</text>
</comment>
<feature type="region of interest" description="Disordered" evidence="1">
    <location>
        <begin position="1"/>
        <end position="34"/>
    </location>
</feature>
<evidence type="ECO:0000313" key="2">
    <source>
        <dbReference type="EMBL" id="KAK8090924.1"/>
    </source>
</evidence>
<evidence type="ECO:0000313" key="3">
    <source>
        <dbReference type="Proteomes" id="UP001480595"/>
    </source>
</evidence>
<feature type="region of interest" description="Disordered" evidence="1">
    <location>
        <begin position="62"/>
        <end position="83"/>
    </location>
</feature>
<accession>A0ABR1X686</accession>
<feature type="compositionally biased region" description="Basic and acidic residues" evidence="1">
    <location>
        <begin position="11"/>
        <end position="30"/>
    </location>
</feature>
<dbReference type="EMBL" id="JAQQWL010000001">
    <property type="protein sequence ID" value="KAK8090924.1"/>
    <property type="molecule type" value="Genomic_DNA"/>
</dbReference>
<feature type="region of interest" description="Disordered" evidence="1">
    <location>
        <begin position="121"/>
        <end position="146"/>
    </location>
</feature>
<name>A0ABR1X686_9PEZI</name>
<feature type="compositionally biased region" description="Basic residues" evidence="1">
    <location>
        <begin position="1"/>
        <end position="10"/>
    </location>
</feature>
<keyword evidence="3" id="KW-1185">Reference proteome</keyword>
<dbReference type="Proteomes" id="UP001480595">
    <property type="component" value="Unassembled WGS sequence"/>
</dbReference>